<organism evidence="1 2">
    <name type="scientific">Parelaphostrongylus tenuis</name>
    <name type="common">Meningeal worm</name>
    <dbReference type="NCBI Taxonomy" id="148309"/>
    <lineage>
        <taxon>Eukaryota</taxon>
        <taxon>Metazoa</taxon>
        <taxon>Ecdysozoa</taxon>
        <taxon>Nematoda</taxon>
        <taxon>Chromadorea</taxon>
        <taxon>Rhabditida</taxon>
        <taxon>Rhabditina</taxon>
        <taxon>Rhabditomorpha</taxon>
        <taxon>Strongyloidea</taxon>
        <taxon>Metastrongylidae</taxon>
        <taxon>Parelaphostrongylus</taxon>
    </lineage>
</organism>
<keyword evidence="2" id="KW-1185">Reference proteome</keyword>
<dbReference type="AlphaFoldDB" id="A0AAD5M667"/>
<sequence length="118" mass="12849">MAVHRLRAKMVDFRIPETASKCVCPGGYGGRLCDERPSGCGKILTATNKFQVLEHVGEKNATKESNGYAICNYWIKAPAGSKIEVVLDYFSKGFSSDGCVHGAVEIKTENDKGLTGYR</sequence>
<dbReference type="InterPro" id="IPR035914">
    <property type="entry name" value="Sperma_CUB_dom_sf"/>
</dbReference>
<dbReference type="EMBL" id="JAHQIW010001036">
    <property type="protein sequence ID" value="KAJ1351263.1"/>
    <property type="molecule type" value="Genomic_DNA"/>
</dbReference>
<name>A0AAD5M667_PARTN</name>
<accession>A0AAD5M667</accession>
<evidence type="ECO:0000313" key="2">
    <source>
        <dbReference type="Proteomes" id="UP001196413"/>
    </source>
</evidence>
<evidence type="ECO:0000313" key="1">
    <source>
        <dbReference type="EMBL" id="KAJ1351263.1"/>
    </source>
</evidence>
<reference evidence="1" key="1">
    <citation type="submission" date="2021-06" db="EMBL/GenBank/DDBJ databases">
        <title>Parelaphostrongylus tenuis whole genome reference sequence.</title>
        <authorList>
            <person name="Garwood T.J."/>
            <person name="Larsen P.A."/>
            <person name="Fountain-Jones N.M."/>
            <person name="Garbe J.R."/>
            <person name="Macchietto M.G."/>
            <person name="Kania S.A."/>
            <person name="Gerhold R.W."/>
            <person name="Richards J.E."/>
            <person name="Wolf T.M."/>
        </authorList>
    </citation>
    <scope>NUCLEOTIDE SEQUENCE</scope>
    <source>
        <strain evidence="1">MNPRO001-30</strain>
        <tissue evidence="1">Meninges</tissue>
    </source>
</reference>
<dbReference type="Proteomes" id="UP001196413">
    <property type="component" value="Unassembled WGS sequence"/>
</dbReference>
<proteinExistence type="predicted"/>
<comment type="caution">
    <text evidence="1">The sequence shown here is derived from an EMBL/GenBank/DDBJ whole genome shotgun (WGS) entry which is preliminary data.</text>
</comment>
<dbReference type="SUPFAM" id="SSF49854">
    <property type="entry name" value="Spermadhesin, CUB domain"/>
    <property type="match status" value="1"/>
</dbReference>
<gene>
    <name evidence="1" type="primary">NAS-31_10</name>
    <name evidence="1" type="ORF">KIN20_007242</name>
</gene>
<protein>
    <submittedName>
        <fullName evidence="1">Astacin (Peptidase M12A)</fullName>
    </submittedName>
</protein>